<gene>
    <name evidence="1" type="ORF">SMTD_LOCUS8822</name>
</gene>
<proteinExistence type="predicted"/>
<sequence length="134" mass="15293">MALVQHSDESETSVAFLSFMDCFPDLTPHNSCKKLLDNASYELKTEFNKLIRQDHSPFFLPISIAFCNSVNDKPVLRDSRSTDVFSDGVVWLFWLVGPLRAFKVSELELDGLDVPNRGLRLRKAEVRELSWSAE</sequence>
<accession>A0A3P8D5M2</accession>
<dbReference type="AlphaFoldDB" id="A0A3P8D5M2"/>
<organism evidence="1 2">
    <name type="scientific">Schistosoma mattheei</name>
    <dbReference type="NCBI Taxonomy" id="31246"/>
    <lineage>
        <taxon>Eukaryota</taxon>
        <taxon>Metazoa</taxon>
        <taxon>Spiralia</taxon>
        <taxon>Lophotrochozoa</taxon>
        <taxon>Platyhelminthes</taxon>
        <taxon>Trematoda</taxon>
        <taxon>Digenea</taxon>
        <taxon>Strigeidida</taxon>
        <taxon>Schistosomatoidea</taxon>
        <taxon>Schistosomatidae</taxon>
        <taxon>Schistosoma</taxon>
    </lineage>
</organism>
<reference evidence="1 2" key="1">
    <citation type="submission" date="2018-11" db="EMBL/GenBank/DDBJ databases">
        <authorList>
            <consortium name="Pathogen Informatics"/>
        </authorList>
    </citation>
    <scope>NUCLEOTIDE SEQUENCE [LARGE SCALE GENOMIC DNA]</scope>
    <source>
        <strain>Denwood</strain>
        <strain evidence="2">Zambia</strain>
    </source>
</reference>
<protein>
    <submittedName>
        <fullName evidence="1">Uncharacterized protein</fullName>
    </submittedName>
</protein>
<evidence type="ECO:0000313" key="2">
    <source>
        <dbReference type="Proteomes" id="UP000269396"/>
    </source>
</evidence>
<keyword evidence="2" id="KW-1185">Reference proteome</keyword>
<dbReference type="Proteomes" id="UP000269396">
    <property type="component" value="Unassembled WGS sequence"/>
</dbReference>
<dbReference type="EMBL" id="UZAL01029205">
    <property type="protein sequence ID" value="VDP46637.1"/>
    <property type="molecule type" value="Genomic_DNA"/>
</dbReference>
<name>A0A3P8D5M2_9TREM</name>
<evidence type="ECO:0000313" key="1">
    <source>
        <dbReference type="EMBL" id="VDP46637.1"/>
    </source>
</evidence>